<name>N7A0X6_9RHOO</name>
<organism evidence="2 3">
    <name type="scientific">Thauera phenylacetica B4P</name>
    <dbReference type="NCBI Taxonomy" id="1234382"/>
    <lineage>
        <taxon>Bacteria</taxon>
        <taxon>Pseudomonadati</taxon>
        <taxon>Pseudomonadota</taxon>
        <taxon>Betaproteobacteria</taxon>
        <taxon>Rhodocyclales</taxon>
        <taxon>Zoogloeaceae</taxon>
        <taxon>Thauera</taxon>
    </lineage>
</organism>
<gene>
    <name evidence="2" type="ORF">C667_06069</name>
</gene>
<proteinExistence type="predicted"/>
<dbReference type="GO" id="GO:0003677">
    <property type="term" value="F:DNA binding"/>
    <property type="evidence" value="ECO:0007669"/>
    <property type="project" value="InterPro"/>
</dbReference>
<dbReference type="InterPro" id="IPR010982">
    <property type="entry name" value="Lambda_DNA-bd_dom_sf"/>
</dbReference>
<dbReference type="CDD" id="cd00093">
    <property type="entry name" value="HTH_XRE"/>
    <property type="match status" value="1"/>
</dbReference>
<evidence type="ECO:0000313" key="2">
    <source>
        <dbReference type="EMBL" id="ENO98004.1"/>
    </source>
</evidence>
<dbReference type="PROSITE" id="PS50943">
    <property type="entry name" value="HTH_CROC1"/>
    <property type="match status" value="1"/>
</dbReference>
<dbReference type="AlphaFoldDB" id="N7A0X6"/>
<accession>N7A0X6</accession>
<dbReference type="SMART" id="SM00530">
    <property type="entry name" value="HTH_XRE"/>
    <property type="match status" value="1"/>
</dbReference>
<evidence type="ECO:0000313" key="3">
    <source>
        <dbReference type="Proteomes" id="UP000013047"/>
    </source>
</evidence>
<keyword evidence="3" id="KW-1185">Reference proteome</keyword>
<dbReference type="InterPro" id="IPR001387">
    <property type="entry name" value="Cro/C1-type_HTH"/>
</dbReference>
<dbReference type="Proteomes" id="UP000013047">
    <property type="component" value="Unassembled WGS sequence"/>
</dbReference>
<dbReference type="SUPFAM" id="SSF47413">
    <property type="entry name" value="lambda repressor-like DNA-binding domains"/>
    <property type="match status" value="1"/>
</dbReference>
<feature type="domain" description="HTH cro/C1-type" evidence="1">
    <location>
        <begin position="41"/>
        <end position="95"/>
    </location>
</feature>
<dbReference type="Gene3D" id="1.10.260.40">
    <property type="entry name" value="lambda repressor-like DNA-binding domains"/>
    <property type="match status" value="1"/>
</dbReference>
<protein>
    <submittedName>
        <fullName evidence="2">Transcriptional regulator</fullName>
    </submittedName>
</protein>
<dbReference type="Pfam" id="PF01381">
    <property type="entry name" value="HTH_3"/>
    <property type="match status" value="1"/>
</dbReference>
<reference evidence="2 3" key="1">
    <citation type="submission" date="2012-09" db="EMBL/GenBank/DDBJ databases">
        <title>Draft Genome Sequences of 6 Strains from Genus Thauera.</title>
        <authorList>
            <person name="Liu B."/>
            <person name="Shapleigh J.P."/>
            <person name="Frostegard A.H."/>
        </authorList>
    </citation>
    <scope>NUCLEOTIDE SEQUENCE [LARGE SCALE GENOMIC DNA]</scope>
    <source>
        <strain evidence="2 3">B4P</strain>
    </source>
</reference>
<dbReference type="EMBL" id="AMXF01000025">
    <property type="protein sequence ID" value="ENO98004.1"/>
    <property type="molecule type" value="Genomic_DNA"/>
</dbReference>
<comment type="caution">
    <text evidence="2">The sequence shown here is derived from an EMBL/GenBank/DDBJ whole genome shotgun (WGS) entry which is preliminary data.</text>
</comment>
<sequence>MDLDRLYSYHLGSNFMARRVVLTPFPTDPQLTTPDALGAAIRAARTASGLTLEEAALAVNVAKQTLGDLEAGKPSVGLGIALRVAKALGVSLFIAPAGKAGAIVQRIREARE</sequence>
<evidence type="ECO:0000259" key="1">
    <source>
        <dbReference type="PROSITE" id="PS50943"/>
    </source>
</evidence>